<dbReference type="InterPro" id="IPR043917">
    <property type="entry name" value="DUF5753"/>
</dbReference>
<dbReference type="SMART" id="SM00530">
    <property type="entry name" value="HTH_XRE"/>
    <property type="match status" value="1"/>
</dbReference>
<sequence>MPLVRDPLDPKISMYHFLAFYLRFLRERAGLSLTQAGKIIGVTRSSVCNIEAGRQRPQEDHLVKLDEKYGTGRLLQLLLWFARMMHDPDWGRQLDKYEEEAISIKTYHGQAVPLALQTDDYTWACVEASRFKDLDATMARRVARKRAYWEKGDSLLTWAVIDEGVLARMVGGPDVMKKQFEHLLALAELPQVSLRIVPFSSGAHMGFEGSVQILGLEDRDVAYSGAQHGGRLIETPGEVRELSVMFDRIGVKAAPEEASREIIKQYAERLT</sequence>
<evidence type="ECO:0000313" key="2">
    <source>
        <dbReference type="EMBL" id="SNR25223.1"/>
    </source>
</evidence>
<dbReference type="AlphaFoldDB" id="A0A238UV55"/>
<dbReference type="EMBL" id="FZNP01000001">
    <property type="protein sequence ID" value="SNR25223.1"/>
    <property type="molecule type" value="Genomic_DNA"/>
</dbReference>
<proteinExistence type="predicted"/>
<dbReference type="InterPro" id="IPR010982">
    <property type="entry name" value="Lambda_DNA-bd_dom_sf"/>
</dbReference>
<keyword evidence="3" id="KW-1185">Reference proteome</keyword>
<dbReference type="CDD" id="cd00093">
    <property type="entry name" value="HTH_XRE"/>
    <property type="match status" value="1"/>
</dbReference>
<dbReference type="GO" id="GO:0003677">
    <property type="term" value="F:DNA binding"/>
    <property type="evidence" value="ECO:0007669"/>
    <property type="project" value="InterPro"/>
</dbReference>
<organism evidence="2 3">
    <name type="scientific">Actinomadura mexicana</name>
    <dbReference type="NCBI Taxonomy" id="134959"/>
    <lineage>
        <taxon>Bacteria</taxon>
        <taxon>Bacillati</taxon>
        <taxon>Actinomycetota</taxon>
        <taxon>Actinomycetes</taxon>
        <taxon>Streptosporangiales</taxon>
        <taxon>Thermomonosporaceae</taxon>
        <taxon>Actinomadura</taxon>
    </lineage>
</organism>
<dbReference type="Proteomes" id="UP000198420">
    <property type="component" value="Unassembled WGS sequence"/>
</dbReference>
<dbReference type="Pfam" id="PF19054">
    <property type="entry name" value="DUF5753"/>
    <property type="match status" value="1"/>
</dbReference>
<dbReference type="RefSeq" id="WP_089309791.1">
    <property type="nucleotide sequence ID" value="NZ_FZNP01000001.1"/>
</dbReference>
<dbReference type="OrthoDB" id="3355929at2"/>
<gene>
    <name evidence="2" type="ORF">SAMN06265355_101381</name>
</gene>
<protein>
    <submittedName>
        <fullName evidence="2">Helix-turn-helix domain-containing protein</fullName>
    </submittedName>
</protein>
<dbReference type="Pfam" id="PF13560">
    <property type="entry name" value="HTH_31"/>
    <property type="match status" value="1"/>
</dbReference>
<dbReference type="Gene3D" id="1.10.260.40">
    <property type="entry name" value="lambda repressor-like DNA-binding domains"/>
    <property type="match status" value="1"/>
</dbReference>
<feature type="domain" description="HTH cro/C1-type" evidence="1">
    <location>
        <begin position="22"/>
        <end position="77"/>
    </location>
</feature>
<evidence type="ECO:0000259" key="1">
    <source>
        <dbReference type="PROSITE" id="PS50943"/>
    </source>
</evidence>
<dbReference type="SUPFAM" id="SSF47413">
    <property type="entry name" value="lambda repressor-like DNA-binding domains"/>
    <property type="match status" value="1"/>
</dbReference>
<evidence type="ECO:0000313" key="3">
    <source>
        <dbReference type="Proteomes" id="UP000198420"/>
    </source>
</evidence>
<reference evidence="3" key="1">
    <citation type="submission" date="2017-06" db="EMBL/GenBank/DDBJ databases">
        <authorList>
            <person name="Varghese N."/>
            <person name="Submissions S."/>
        </authorList>
    </citation>
    <scope>NUCLEOTIDE SEQUENCE [LARGE SCALE GENOMIC DNA]</scope>
    <source>
        <strain evidence="3">DSM 44485</strain>
    </source>
</reference>
<dbReference type="PROSITE" id="PS50943">
    <property type="entry name" value="HTH_CROC1"/>
    <property type="match status" value="1"/>
</dbReference>
<accession>A0A238UV55</accession>
<dbReference type="InterPro" id="IPR001387">
    <property type="entry name" value="Cro/C1-type_HTH"/>
</dbReference>
<name>A0A238UV55_9ACTN</name>